<accession>A0A0L8FNK7</accession>
<reference evidence="2" key="1">
    <citation type="submission" date="2015-07" db="EMBL/GenBank/DDBJ databases">
        <title>MeaNS - Measles Nucleotide Surveillance Program.</title>
        <authorList>
            <person name="Tran T."/>
            <person name="Druce J."/>
        </authorList>
    </citation>
    <scope>NUCLEOTIDE SEQUENCE</scope>
    <source>
        <strain evidence="2">UCB-OBI-ISO-001</strain>
        <tissue evidence="2">Gonad</tissue>
    </source>
</reference>
<evidence type="ECO:0000256" key="1">
    <source>
        <dbReference type="SAM" id="MobiDB-lite"/>
    </source>
</evidence>
<dbReference type="EMBL" id="KQ428333">
    <property type="protein sequence ID" value="KOF66269.1"/>
    <property type="molecule type" value="Genomic_DNA"/>
</dbReference>
<evidence type="ECO:0000313" key="2">
    <source>
        <dbReference type="EMBL" id="KOF66269.1"/>
    </source>
</evidence>
<feature type="non-terminal residue" evidence="2">
    <location>
        <position position="1"/>
    </location>
</feature>
<organism evidence="2">
    <name type="scientific">Octopus bimaculoides</name>
    <name type="common">California two-spotted octopus</name>
    <dbReference type="NCBI Taxonomy" id="37653"/>
    <lineage>
        <taxon>Eukaryota</taxon>
        <taxon>Metazoa</taxon>
        <taxon>Spiralia</taxon>
        <taxon>Lophotrochozoa</taxon>
        <taxon>Mollusca</taxon>
        <taxon>Cephalopoda</taxon>
        <taxon>Coleoidea</taxon>
        <taxon>Octopodiformes</taxon>
        <taxon>Octopoda</taxon>
        <taxon>Incirrata</taxon>
        <taxon>Octopodidae</taxon>
        <taxon>Octopus</taxon>
    </lineage>
</organism>
<name>A0A0L8FNK7_OCTBM</name>
<feature type="region of interest" description="Disordered" evidence="1">
    <location>
        <begin position="1"/>
        <end position="55"/>
    </location>
</feature>
<feature type="compositionally biased region" description="Basic and acidic residues" evidence="1">
    <location>
        <begin position="30"/>
        <end position="55"/>
    </location>
</feature>
<dbReference type="AlphaFoldDB" id="A0A0L8FNK7"/>
<protein>
    <submittedName>
        <fullName evidence="2">Uncharacterized protein</fullName>
    </submittedName>
</protein>
<gene>
    <name evidence="2" type="ORF">OCBIM_22012995mg</name>
</gene>
<proteinExistence type="predicted"/>
<feature type="compositionally biased region" description="Basic and acidic residues" evidence="1">
    <location>
        <begin position="1"/>
        <end position="16"/>
    </location>
</feature>
<sequence>DDEKETARTKEEFTVDKKRKRKESVSSQPERQKEKKEEDKEAEKEVEKESEKEIKKEVEEELEKKETVARVQVIQVEEEVLGDLERQQHEEKPH</sequence>